<evidence type="ECO:0000313" key="1">
    <source>
        <dbReference type="EMBL" id="TXB64277.1"/>
    </source>
</evidence>
<dbReference type="PROSITE" id="PS51257">
    <property type="entry name" value="PROKAR_LIPOPROTEIN"/>
    <property type="match status" value="1"/>
</dbReference>
<dbReference type="EMBL" id="VOOS01000005">
    <property type="protein sequence ID" value="TXB64277.1"/>
    <property type="molecule type" value="Genomic_DNA"/>
</dbReference>
<reference evidence="1 2" key="1">
    <citation type="submission" date="2019-08" db="EMBL/GenBank/DDBJ databases">
        <title>Genome of Vicingus serpentipes NCIMB 15042.</title>
        <authorList>
            <person name="Bowman J.P."/>
        </authorList>
    </citation>
    <scope>NUCLEOTIDE SEQUENCE [LARGE SCALE GENOMIC DNA]</scope>
    <source>
        <strain evidence="1 2">NCIMB 15042</strain>
    </source>
</reference>
<protein>
    <submittedName>
        <fullName evidence="1">Uncharacterized protein</fullName>
    </submittedName>
</protein>
<name>A0A5C6RQ44_9FLAO</name>
<dbReference type="RefSeq" id="WP_147101454.1">
    <property type="nucleotide sequence ID" value="NZ_VOOS01000005.1"/>
</dbReference>
<organism evidence="1 2">
    <name type="scientific">Vicingus serpentipes</name>
    <dbReference type="NCBI Taxonomy" id="1926625"/>
    <lineage>
        <taxon>Bacteria</taxon>
        <taxon>Pseudomonadati</taxon>
        <taxon>Bacteroidota</taxon>
        <taxon>Flavobacteriia</taxon>
        <taxon>Flavobacteriales</taxon>
        <taxon>Vicingaceae</taxon>
        <taxon>Vicingus</taxon>
    </lineage>
</organism>
<accession>A0A5C6RQ44</accession>
<keyword evidence="2" id="KW-1185">Reference proteome</keyword>
<gene>
    <name evidence="1" type="ORF">FRY74_10820</name>
</gene>
<comment type="caution">
    <text evidence="1">The sequence shown here is derived from an EMBL/GenBank/DDBJ whole genome shotgun (WGS) entry which is preliminary data.</text>
</comment>
<dbReference type="OrthoDB" id="647046at2"/>
<sequence length="266" mass="30031">MKFSVFSLCFLVFGLFLSCGNDTKTSEKEPKTNDTLVKVDAPKINQEDAVIIEPIADEEIVVLEKNGIKLTELKTEAASEISLKLNAKQFKEGVNELDYSVDGISDYNIATIENNFTLNYFDKAQIKKEFLYGNNVFLSFLTYPNKISVKTNKANVLKNVVIGDMESLFNMKQPHLFFHLPQENTENPILDFYLVNTSISATGNKVKVTINEVNFIIEKWAAYQIEGLSKFDNTIRIQLIDNNGNLVDGPFNDSGERVFNLTNKSI</sequence>
<proteinExistence type="predicted"/>
<evidence type="ECO:0000313" key="2">
    <source>
        <dbReference type="Proteomes" id="UP000321721"/>
    </source>
</evidence>
<dbReference type="AlphaFoldDB" id="A0A5C6RQ44"/>
<dbReference type="Proteomes" id="UP000321721">
    <property type="component" value="Unassembled WGS sequence"/>
</dbReference>